<accession>A0ABQ4CX66</accession>
<sequence length="108" mass="11212">MAKYLFIAAYTAEGIRGLLADGGSGRVDAARTTCESVGGRLESMYYSFGEQDAYITCDLPDNTAAAAVSLAVAATGALDTRTVVLLTPDEIDEATRTAVSFRAPGAKP</sequence>
<dbReference type="RefSeq" id="WP_203716725.1">
    <property type="nucleotide sequence ID" value="NZ_BONE01000050.1"/>
</dbReference>
<evidence type="ECO:0008006" key="3">
    <source>
        <dbReference type="Google" id="ProtNLM"/>
    </source>
</evidence>
<evidence type="ECO:0000313" key="1">
    <source>
        <dbReference type="EMBL" id="GIF75881.1"/>
    </source>
</evidence>
<dbReference type="InterPro" id="IPR014845">
    <property type="entry name" value="GYD/TTHA1554"/>
</dbReference>
<dbReference type="EMBL" id="BONE01000050">
    <property type="protein sequence ID" value="GIF75881.1"/>
    <property type="molecule type" value="Genomic_DNA"/>
</dbReference>
<keyword evidence="2" id="KW-1185">Reference proteome</keyword>
<organism evidence="1 2">
    <name type="scientific">Asanoa siamensis</name>
    <dbReference type="NCBI Taxonomy" id="926357"/>
    <lineage>
        <taxon>Bacteria</taxon>
        <taxon>Bacillati</taxon>
        <taxon>Actinomycetota</taxon>
        <taxon>Actinomycetes</taxon>
        <taxon>Micromonosporales</taxon>
        <taxon>Micromonosporaceae</taxon>
        <taxon>Asanoa</taxon>
    </lineage>
</organism>
<gene>
    <name evidence="1" type="ORF">Asi02nite_53990</name>
</gene>
<protein>
    <recommendedName>
        <fullName evidence="3">GYD domain-containing protein</fullName>
    </recommendedName>
</protein>
<dbReference type="Pfam" id="PF08734">
    <property type="entry name" value="GYD"/>
    <property type="match status" value="1"/>
</dbReference>
<evidence type="ECO:0000313" key="2">
    <source>
        <dbReference type="Proteomes" id="UP000604117"/>
    </source>
</evidence>
<dbReference type="Proteomes" id="UP000604117">
    <property type="component" value="Unassembled WGS sequence"/>
</dbReference>
<comment type="caution">
    <text evidence="1">The sequence shown here is derived from an EMBL/GenBank/DDBJ whole genome shotgun (WGS) entry which is preliminary data.</text>
</comment>
<proteinExistence type="predicted"/>
<reference evidence="1 2" key="1">
    <citation type="submission" date="2021-01" db="EMBL/GenBank/DDBJ databases">
        <title>Whole genome shotgun sequence of Asanoa siamensis NBRC 107932.</title>
        <authorList>
            <person name="Komaki H."/>
            <person name="Tamura T."/>
        </authorList>
    </citation>
    <scope>NUCLEOTIDE SEQUENCE [LARGE SCALE GENOMIC DNA]</scope>
    <source>
        <strain evidence="1 2">NBRC 107932</strain>
    </source>
</reference>
<name>A0ABQ4CX66_9ACTN</name>